<dbReference type="GO" id="GO:0006897">
    <property type="term" value="P:endocytosis"/>
    <property type="evidence" value="ECO:0007669"/>
    <property type="project" value="InterPro"/>
</dbReference>
<dbReference type="InterPro" id="IPR004148">
    <property type="entry name" value="BAR_dom"/>
</dbReference>
<dbReference type="SMART" id="SM00326">
    <property type="entry name" value="SH3"/>
    <property type="match status" value="1"/>
</dbReference>
<dbReference type="InterPro" id="IPR001452">
    <property type="entry name" value="SH3_domain"/>
</dbReference>
<evidence type="ECO:0000313" key="6">
    <source>
        <dbReference type="EMBL" id="EME84822.1"/>
    </source>
</evidence>
<dbReference type="AlphaFoldDB" id="M3B625"/>
<dbReference type="VEuPathDB" id="FungiDB:MYCFIDRAFT_98114"/>
<dbReference type="KEGG" id="pfj:MYCFIDRAFT_98114"/>
<dbReference type="PANTHER" id="PTHR47174">
    <property type="entry name" value="BRIDGING INTEGRATOR 3"/>
    <property type="match status" value="1"/>
</dbReference>
<dbReference type="EMBL" id="KB446557">
    <property type="protein sequence ID" value="EME84822.1"/>
    <property type="molecule type" value="Genomic_DNA"/>
</dbReference>
<evidence type="ECO:0000259" key="4">
    <source>
        <dbReference type="PROSITE" id="PS50002"/>
    </source>
</evidence>
<dbReference type="PROSITE" id="PS51021">
    <property type="entry name" value="BAR"/>
    <property type="match status" value="1"/>
</dbReference>
<dbReference type="Pfam" id="PF00018">
    <property type="entry name" value="SH3_1"/>
    <property type="match status" value="1"/>
</dbReference>
<accession>M3B625</accession>
<dbReference type="eggNOG" id="KOG1843">
    <property type="taxonomic scope" value="Eukaryota"/>
</dbReference>
<dbReference type="InterPro" id="IPR027267">
    <property type="entry name" value="AH/BAR_dom_sf"/>
</dbReference>
<keyword evidence="1 2" id="KW-0728">SH3 domain</keyword>
<evidence type="ECO:0000259" key="5">
    <source>
        <dbReference type="PROSITE" id="PS51021"/>
    </source>
</evidence>
<feature type="non-terminal residue" evidence="6">
    <location>
        <position position="1"/>
    </location>
</feature>
<evidence type="ECO:0008006" key="8">
    <source>
        <dbReference type="Google" id="ProtNLM"/>
    </source>
</evidence>
<dbReference type="Pfam" id="PF03114">
    <property type="entry name" value="BAR"/>
    <property type="match status" value="1"/>
</dbReference>
<dbReference type="PANTHER" id="PTHR47174:SF2">
    <property type="entry name" value="SH3 DOMAIN SIGNALLING PROTEIN (AFU_ORTHOLOGUE AFUA_5G07670)"/>
    <property type="match status" value="1"/>
</dbReference>
<feature type="domain" description="SH3" evidence="4">
    <location>
        <begin position="430"/>
        <end position="485"/>
    </location>
</feature>
<evidence type="ECO:0000256" key="2">
    <source>
        <dbReference type="PROSITE-ProRule" id="PRU00192"/>
    </source>
</evidence>
<evidence type="ECO:0000313" key="7">
    <source>
        <dbReference type="Proteomes" id="UP000016932"/>
    </source>
</evidence>
<feature type="compositionally biased region" description="Polar residues" evidence="3">
    <location>
        <begin position="303"/>
        <end position="318"/>
    </location>
</feature>
<dbReference type="STRING" id="383855.M3B625"/>
<dbReference type="Gene3D" id="1.20.1270.60">
    <property type="entry name" value="Arfaptin homology (AH) domain/BAR domain"/>
    <property type="match status" value="1"/>
</dbReference>
<dbReference type="OrthoDB" id="10255128at2759"/>
<evidence type="ECO:0000256" key="1">
    <source>
        <dbReference type="ARBA" id="ARBA00022443"/>
    </source>
</evidence>
<feature type="domain" description="BAR" evidence="5">
    <location>
        <begin position="6"/>
        <end position="241"/>
    </location>
</feature>
<keyword evidence="7" id="KW-1185">Reference proteome</keyword>
<dbReference type="RefSeq" id="XP_007925401.1">
    <property type="nucleotide sequence ID" value="XM_007927210.1"/>
</dbReference>
<dbReference type="GO" id="GO:0051666">
    <property type="term" value="P:actin cortical patch localization"/>
    <property type="evidence" value="ECO:0007669"/>
    <property type="project" value="InterPro"/>
</dbReference>
<dbReference type="GO" id="GO:1990528">
    <property type="term" value="C:Rvs161p-Rvs167p complex"/>
    <property type="evidence" value="ECO:0007669"/>
    <property type="project" value="TreeGrafter"/>
</dbReference>
<dbReference type="InterPro" id="IPR046982">
    <property type="entry name" value="BIN3/RVS161-like"/>
</dbReference>
<dbReference type="SUPFAM" id="SSF50044">
    <property type="entry name" value="SH3-domain"/>
    <property type="match status" value="1"/>
</dbReference>
<name>M3B625_PSEFD</name>
<dbReference type="InterPro" id="IPR036028">
    <property type="entry name" value="SH3-like_dom_sf"/>
</dbReference>
<proteinExistence type="predicted"/>
<dbReference type="PRINTS" id="PR00452">
    <property type="entry name" value="SH3DOMAIN"/>
</dbReference>
<dbReference type="FunFam" id="2.30.30.40:FF:000100">
    <property type="entry name" value="SH3 domain-containing YSC84-like protein 1"/>
    <property type="match status" value="1"/>
</dbReference>
<dbReference type="SUPFAM" id="SSF103657">
    <property type="entry name" value="BAR/IMD domain-like"/>
    <property type="match status" value="1"/>
</dbReference>
<protein>
    <recommendedName>
        <fullName evidence="8">SH3 domain-containing protein</fullName>
    </recommendedName>
</protein>
<organism evidence="6 7">
    <name type="scientific">Pseudocercospora fijiensis (strain CIRAD86)</name>
    <name type="common">Black leaf streak disease fungus</name>
    <name type="synonym">Mycosphaerella fijiensis</name>
    <dbReference type="NCBI Taxonomy" id="383855"/>
    <lineage>
        <taxon>Eukaryota</taxon>
        <taxon>Fungi</taxon>
        <taxon>Dikarya</taxon>
        <taxon>Ascomycota</taxon>
        <taxon>Pezizomycotina</taxon>
        <taxon>Dothideomycetes</taxon>
        <taxon>Dothideomycetidae</taxon>
        <taxon>Mycosphaerellales</taxon>
        <taxon>Mycosphaerellaceae</taxon>
        <taxon>Pseudocercospora</taxon>
    </lineage>
</organism>
<dbReference type="PROSITE" id="PS50002">
    <property type="entry name" value="SH3"/>
    <property type="match status" value="1"/>
</dbReference>
<dbReference type="GO" id="GO:0008289">
    <property type="term" value="F:lipid binding"/>
    <property type="evidence" value="ECO:0007669"/>
    <property type="project" value="TreeGrafter"/>
</dbReference>
<dbReference type="GO" id="GO:0031097">
    <property type="term" value="C:medial cortex"/>
    <property type="evidence" value="ECO:0007669"/>
    <property type="project" value="TreeGrafter"/>
</dbReference>
<feature type="compositionally biased region" description="Low complexity" evidence="3">
    <location>
        <begin position="328"/>
        <end position="346"/>
    </location>
</feature>
<dbReference type="GO" id="GO:0043332">
    <property type="term" value="C:mating projection tip"/>
    <property type="evidence" value="ECO:0007669"/>
    <property type="project" value="TreeGrafter"/>
</dbReference>
<reference evidence="6 7" key="1">
    <citation type="journal article" date="2012" name="PLoS Pathog.">
        <title>Diverse lifestyles and strategies of plant pathogenesis encoded in the genomes of eighteen Dothideomycetes fungi.</title>
        <authorList>
            <person name="Ohm R.A."/>
            <person name="Feau N."/>
            <person name="Henrissat B."/>
            <person name="Schoch C.L."/>
            <person name="Horwitz B.A."/>
            <person name="Barry K.W."/>
            <person name="Condon B.J."/>
            <person name="Copeland A.C."/>
            <person name="Dhillon B."/>
            <person name="Glaser F."/>
            <person name="Hesse C.N."/>
            <person name="Kosti I."/>
            <person name="LaButti K."/>
            <person name="Lindquist E.A."/>
            <person name="Lucas S."/>
            <person name="Salamov A.A."/>
            <person name="Bradshaw R.E."/>
            <person name="Ciuffetti L."/>
            <person name="Hamelin R.C."/>
            <person name="Kema G.H.J."/>
            <person name="Lawrence C."/>
            <person name="Scott J.A."/>
            <person name="Spatafora J.W."/>
            <person name="Turgeon B.G."/>
            <person name="de Wit P.J.G.M."/>
            <person name="Zhong S."/>
            <person name="Goodwin S.B."/>
            <person name="Grigoriev I.V."/>
        </authorList>
    </citation>
    <scope>NUCLEOTIDE SEQUENCE [LARGE SCALE GENOMIC DNA]</scope>
    <source>
        <strain evidence="6 7">CIRAD86</strain>
    </source>
</reference>
<dbReference type="GO" id="GO:0030479">
    <property type="term" value="C:actin cortical patch"/>
    <property type="evidence" value="ECO:0007669"/>
    <property type="project" value="TreeGrafter"/>
</dbReference>
<dbReference type="GeneID" id="19342964"/>
<dbReference type="HOGENOM" id="CLU_025518_1_0_1"/>
<gene>
    <name evidence="6" type="ORF">MYCFIDRAFT_98114</name>
</gene>
<feature type="region of interest" description="Disordered" evidence="3">
    <location>
        <begin position="303"/>
        <end position="375"/>
    </location>
</feature>
<dbReference type="eggNOG" id="KOG3771">
    <property type="taxonomic scope" value="Eukaryota"/>
</dbReference>
<dbReference type="Gene3D" id="2.30.30.40">
    <property type="entry name" value="SH3 Domains"/>
    <property type="match status" value="1"/>
</dbReference>
<evidence type="ECO:0000256" key="3">
    <source>
        <dbReference type="SAM" id="MobiDB-lite"/>
    </source>
</evidence>
<dbReference type="Proteomes" id="UP000016932">
    <property type="component" value="Unassembled WGS sequence"/>
</dbReference>
<sequence>MKAVQRMGGKMMKRSADHHDVGAVIGEFKSTDDMLDRLEKELKAWRNGWDDILKLQYDASEAFATLYKPIEPTSYPEQRHAPEATPQGQLQKCLALQKMYSETKTDLHQEISMIDNKLLRPVHEAKAATKPLHKTLKHRENMKLDYERFLSRAEHARKKQNRTIKEESALAKCESDLQQAQLDYETADDQVKQTFPPVIEAVQALLPHILAIQIQVQTTIVGQLYTTLDAYCRQQDLPSPAPGNEQIVAAFDQQFTSFRKEVEGGLSVVAQGKAVRMPMDLPDKQGSSYTGLGIRNKAGSAYDSSKNLVSRNKTSRAGSQRPVPPAVPGAANGATNGRISSPAITPAEEEAPPPRPPRPSASPATSYDHRFPSPAVSTGYTKAGADYFGGMPPLDRKQSAASIASSAASAVAAAKKKPPPPVPVKRIGSSQGTYVTALYDFEGQTADDLPFREGDKIKVIKKTQSTDDWWDGELRGRRGQFPANY</sequence>
<dbReference type="GO" id="GO:0097320">
    <property type="term" value="P:plasma membrane tubulation"/>
    <property type="evidence" value="ECO:0007669"/>
    <property type="project" value="TreeGrafter"/>
</dbReference>